<dbReference type="CDD" id="cd24054">
    <property type="entry name" value="ASKHA_NBD_AaPPX-GppA_MtPPX2-like"/>
    <property type="match status" value="1"/>
</dbReference>
<dbReference type="InterPro" id="IPR043129">
    <property type="entry name" value="ATPase_NBD"/>
</dbReference>
<evidence type="ECO:0000313" key="3">
    <source>
        <dbReference type="Proteomes" id="UP000472839"/>
    </source>
</evidence>
<evidence type="ECO:0000259" key="1">
    <source>
        <dbReference type="Pfam" id="PF02541"/>
    </source>
</evidence>
<dbReference type="AlphaFoldDB" id="A0A6L4WWM0"/>
<organism evidence="2 3">
    <name type="scientific">Poseidonibacter ostreae</name>
    <dbReference type="NCBI Taxonomy" id="2654171"/>
    <lineage>
        <taxon>Bacteria</taxon>
        <taxon>Pseudomonadati</taxon>
        <taxon>Campylobacterota</taxon>
        <taxon>Epsilonproteobacteria</taxon>
        <taxon>Campylobacterales</taxon>
        <taxon>Arcobacteraceae</taxon>
        <taxon>Poseidonibacter</taxon>
    </lineage>
</organism>
<gene>
    <name evidence="2" type="ORF">GBG19_03200</name>
</gene>
<proteinExistence type="predicted"/>
<comment type="caution">
    <text evidence="2">The sequence shown here is derived from an EMBL/GenBank/DDBJ whole genome shotgun (WGS) entry which is preliminary data.</text>
</comment>
<protein>
    <submittedName>
        <fullName evidence="2">Exopolyphosphatase</fullName>
    </submittedName>
</protein>
<dbReference type="EMBL" id="WFKK01000005">
    <property type="protein sequence ID" value="KAB7890481.1"/>
    <property type="molecule type" value="Genomic_DNA"/>
</dbReference>
<dbReference type="Pfam" id="PF02541">
    <property type="entry name" value="Ppx-GppA"/>
    <property type="match status" value="1"/>
</dbReference>
<dbReference type="PANTHER" id="PTHR30005:SF0">
    <property type="entry name" value="RETROGRADE REGULATION PROTEIN 2"/>
    <property type="match status" value="1"/>
</dbReference>
<feature type="domain" description="Ppx/GppA phosphatase N-terminal" evidence="1">
    <location>
        <begin position="27"/>
        <end position="298"/>
    </location>
</feature>
<name>A0A6L4WWM0_9BACT</name>
<dbReference type="PANTHER" id="PTHR30005">
    <property type="entry name" value="EXOPOLYPHOSPHATASE"/>
    <property type="match status" value="1"/>
</dbReference>
<reference evidence="2 3" key="1">
    <citation type="submission" date="2019-10" db="EMBL/GenBank/DDBJ databases">
        <title>Poseidonibacter ostreae sp. nov., isolated from the gut of the Ostrea denselamellosa.</title>
        <authorList>
            <person name="Choi A."/>
        </authorList>
    </citation>
    <scope>NUCLEOTIDE SEQUENCE [LARGE SCALE GENOMIC DNA]</scope>
    <source>
        <strain evidence="2 3">SJOD-M-33</strain>
    </source>
</reference>
<dbReference type="Gene3D" id="3.30.420.150">
    <property type="entry name" value="Exopolyphosphatase. Domain 2"/>
    <property type="match status" value="1"/>
</dbReference>
<dbReference type="GO" id="GO:0016462">
    <property type="term" value="F:pyrophosphatase activity"/>
    <property type="evidence" value="ECO:0007669"/>
    <property type="project" value="TreeGrafter"/>
</dbReference>
<dbReference type="InterPro" id="IPR050273">
    <property type="entry name" value="GppA/Ppx_hydrolase"/>
</dbReference>
<dbReference type="SUPFAM" id="SSF53067">
    <property type="entry name" value="Actin-like ATPase domain"/>
    <property type="match status" value="2"/>
</dbReference>
<evidence type="ECO:0000313" key="2">
    <source>
        <dbReference type="EMBL" id="KAB7890481.1"/>
    </source>
</evidence>
<dbReference type="Gene3D" id="3.30.420.40">
    <property type="match status" value="1"/>
</dbReference>
<sequence length="307" mass="34319">MNNEVVSIDLGSNSFRVLKYDCLNNKIISDYHEVVGMADGLIDTGLISSEAQQRVIKALKQSIKEINYDPSIAVAVTTAAMRKASNNKEVLKNFEENTGVKFTIIDGIEEARLTLLAIKYALKREKIDSSKFILLDIGGGSTEIIVNTKEKYESHSFDFGIVTMTQKFFKHNDLQKDLNSRKLEIKKYLDSLDLNLNDYTFVATAGTPTTIAAVKLGQDFFSYDKEVVNGTIVNLDDLKDCLSIFDNSNKNEITKLVGKGRVEFIQVGIYIYQAIFEVLEKNESIVLDDGLREGVAINHCLETKCEG</sequence>
<dbReference type="Proteomes" id="UP000472839">
    <property type="component" value="Unassembled WGS sequence"/>
</dbReference>
<dbReference type="RefSeq" id="WP_152240780.1">
    <property type="nucleotide sequence ID" value="NZ_WFKI01000008.1"/>
</dbReference>
<accession>A0A6L4WWM0</accession>
<dbReference type="InterPro" id="IPR003695">
    <property type="entry name" value="Ppx_GppA_N"/>
</dbReference>